<keyword evidence="1" id="KW-0539">Nucleus</keyword>
<feature type="region of interest" description="Disordered" evidence="3">
    <location>
        <begin position="182"/>
        <end position="221"/>
    </location>
</feature>
<name>A0AA35T9U5_GEOBA</name>
<gene>
    <name evidence="5" type="ORF">GBAR_LOCUS24427</name>
</gene>
<dbReference type="AlphaFoldDB" id="A0AA35T9U5"/>
<evidence type="ECO:0000259" key="4">
    <source>
        <dbReference type="PROSITE" id="PS50118"/>
    </source>
</evidence>
<evidence type="ECO:0000256" key="2">
    <source>
        <dbReference type="SAM" id="Coils"/>
    </source>
</evidence>
<keyword evidence="6" id="KW-1185">Reference proteome</keyword>
<organism evidence="5 6">
    <name type="scientific">Geodia barretti</name>
    <name type="common">Barrett's horny sponge</name>
    <dbReference type="NCBI Taxonomy" id="519541"/>
    <lineage>
        <taxon>Eukaryota</taxon>
        <taxon>Metazoa</taxon>
        <taxon>Porifera</taxon>
        <taxon>Demospongiae</taxon>
        <taxon>Heteroscleromorpha</taxon>
        <taxon>Tetractinellida</taxon>
        <taxon>Astrophorina</taxon>
        <taxon>Geodiidae</taxon>
        <taxon>Geodia</taxon>
    </lineage>
</organism>
<dbReference type="GO" id="GO:0045892">
    <property type="term" value="P:negative regulation of DNA-templated transcription"/>
    <property type="evidence" value="ECO:0007669"/>
    <property type="project" value="TreeGrafter"/>
</dbReference>
<dbReference type="Gene3D" id="1.10.30.10">
    <property type="entry name" value="High mobility group box domain"/>
    <property type="match status" value="1"/>
</dbReference>
<feature type="compositionally biased region" description="Low complexity" evidence="3">
    <location>
        <begin position="182"/>
        <end position="200"/>
    </location>
</feature>
<keyword evidence="1" id="KW-0238">DNA-binding</keyword>
<feature type="DNA-binding region" description="HMG box" evidence="1">
    <location>
        <begin position="90"/>
        <end position="162"/>
    </location>
</feature>
<dbReference type="Proteomes" id="UP001174909">
    <property type="component" value="Unassembled WGS sequence"/>
</dbReference>
<feature type="coiled-coil region" evidence="2">
    <location>
        <begin position="283"/>
        <end position="317"/>
    </location>
</feature>
<keyword evidence="2" id="KW-0175">Coiled coil</keyword>
<dbReference type="GO" id="GO:0031492">
    <property type="term" value="F:nucleosomal DNA binding"/>
    <property type="evidence" value="ECO:0007669"/>
    <property type="project" value="TreeGrafter"/>
</dbReference>
<dbReference type="PANTHER" id="PTHR46232:SF1">
    <property type="entry name" value="SWI_SNF-RELATED MATRIX-ASSOCIATED ACTIN-DEPENDENT REGULATOR OF CHROMATIN SUBFAMILY E MEMBER 1"/>
    <property type="match status" value="1"/>
</dbReference>
<evidence type="ECO:0000256" key="1">
    <source>
        <dbReference type="PROSITE-ProRule" id="PRU00267"/>
    </source>
</evidence>
<comment type="caution">
    <text evidence="5">The sequence shown here is derived from an EMBL/GenBank/DDBJ whole genome shotgun (WGS) entry which is preliminary data.</text>
</comment>
<dbReference type="InterPro" id="IPR036910">
    <property type="entry name" value="HMG_box_dom_sf"/>
</dbReference>
<evidence type="ECO:0000313" key="6">
    <source>
        <dbReference type="Proteomes" id="UP001174909"/>
    </source>
</evidence>
<accession>A0AA35T9U5</accession>
<dbReference type="SUPFAM" id="SSF47095">
    <property type="entry name" value="HMG-box"/>
    <property type="match status" value="1"/>
</dbReference>
<evidence type="ECO:0000313" key="5">
    <source>
        <dbReference type="EMBL" id="CAI8044024.1"/>
    </source>
</evidence>
<proteinExistence type="predicted"/>
<dbReference type="EMBL" id="CASHTH010003371">
    <property type="protein sequence ID" value="CAI8044024.1"/>
    <property type="molecule type" value="Genomic_DNA"/>
</dbReference>
<reference evidence="5" key="1">
    <citation type="submission" date="2023-03" db="EMBL/GenBank/DDBJ databases">
        <authorList>
            <person name="Steffen K."/>
            <person name="Cardenas P."/>
        </authorList>
    </citation>
    <scope>NUCLEOTIDE SEQUENCE</scope>
</reference>
<protein>
    <submittedName>
        <fullName evidence="5">SWI/SNF-related matrix-associated actin-dependent regulator of chromatin subfamily E member 1</fullName>
    </submittedName>
</protein>
<sequence length="364" mass="41603">MHPGGVHGGLPPGYYGQSHGMFRHPSYPVSHSTNPTFQSMTAHWNMSGPVSHSVPASIPPPSSSSTSSSSSRSKHHHHSNLQIPPPPKPPDRPLLPYMRYSRKTWEQLKADGKGVWESPNIAQVGRLIGQKWRELSDEEKQPYHDEYEAEKAVYLEQMKAYRSSPAYKRWLELKQQAEQATREAAAAQALSSSSSTSSQSYLHHHHHQEYGPPPPSVIAPSRHSMESRLQMMQQQQHDDEEDEYITMKQVAAVRFHRNHRLMMEVFSDVCVPDPRTVVSKTRLAILTKQVQSLETHKRRLEDEVRQLEGKFEQKKRQFLANSVKFRRELKRIHGNPPSTWKTSPLVLNARDIPKPSSDAKYAKL</sequence>
<dbReference type="SMART" id="SM00398">
    <property type="entry name" value="HMG"/>
    <property type="match status" value="1"/>
</dbReference>
<feature type="region of interest" description="Disordered" evidence="3">
    <location>
        <begin position="40"/>
        <end position="96"/>
    </location>
</feature>
<dbReference type="PROSITE" id="PS50118">
    <property type="entry name" value="HMG_BOX_2"/>
    <property type="match status" value="1"/>
</dbReference>
<dbReference type="GO" id="GO:0016922">
    <property type="term" value="F:nuclear receptor binding"/>
    <property type="evidence" value="ECO:0007669"/>
    <property type="project" value="TreeGrafter"/>
</dbReference>
<dbReference type="Pfam" id="PF00505">
    <property type="entry name" value="HMG_box"/>
    <property type="match status" value="1"/>
</dbReference>
<feature type="domain" description="HMG box" evidence="4">
    <location>
        <begin position="90"/>
        <end position="162"/>
    </location>
</feature>
<dbReference type="CDD" id="cd21983">
    <property type="entry name" value="HMG-box_SMARCE1"/>
    <property type="match status" value="1"/>
</dbReference>
<dbReference type="InterPro" id="IPR009071">
    <property type="entry name" value="HMG_box_dom"/>
</dbReference>
<dbReference type="GO" id="GO:0016514">
    <property type="term" value="C:SWI/SNF complex"/>
    <property type="evidence" value="ECO:0007669"/>
    <property type="project" value="TreeGrafter"/>
</dbReference>
<dbReference type="PANTHER" id="PTHR46232">
    <property type="entry name" value="SMARCE1 REGULATOR OF CHROMATIN"/>
    <property type="match status" value="1"/>
</dbReference>
<evidence type="ECO:0000256" key="3">
    <source>
        <dbReference type="SAM" id="MobiDB-lite"/>
    </source>
</evidence>